<dbReference type="EMBL" id="HBUE01332167">
    <property type="protein sequence ID" value="CAG6593887.1"/>
    <property type="molecule type" value="Transcribed_RNA"/>
</dbReference>
<accession>A0A8D8AWY9</accession>
<dbReference type="EMBL" id="HBUE01044918">
    <property type="protein sequence ID" value="CAG6462149.1"/>
    <property type="molecule type" value="Transcribed_RNA"/>
</dbReference>
<dbReference type="AlphaFoldDB" id="A0A8D8AWY9"/>
<protein>
    <submittedName>
        <fullName evidence="1">(northern house mosquito) hypothetical protein</fullName>
    </submittedName>
</protein>
<evidence type="ECO:0000313" key="1">
    <source>
        <dbReference type="EMBL" id="CAG6462142.1"/>
    </source>
</evidence>
<dbReference type="EMBL" id="HBUE01044919">
    <property type="protein sequence ID" value="CAG6462151.1"/>
    <property type="molecule type" value="Transcribed_RNA"/>
</dbReference>
<dbReference type="EMBL" id="HBUE01044912">
    <property type="protein sequence ID" value="CAG6462138.1"/>
    <property type="molecule type" value="Transcribed_RNA"/>
</dbReference>
<reference evidence="1" key="1">
    <citation type="submission" date="2021-05" db="EMBL/GenBank/DDBJ databases">
        <authorList>
            <person name="Alioto T."/>
            <person name="Alioto T."/>
            <person name="Gomez Garrido J."/>
        </authorList>
    </citation>
    <scope>NUCLEOTIDE SEQUENCE</scope>
</reference>
<dbReference type="EMBL" id="HBUE01044914">
    <property type="protein sequence ID" value="CAG6462142.1"/>
    <property type="molecule type" value="Transcribed_RNA"/>
</dbReference>
<dbReference type="EMBL" id="HBUE01225446">
    <property type="protein sequence ID" value="CAG6541803.1"/>
    <property type="molecule type" value="Transcribed_RNA"/>
</dbReference>
<proteinExistence type="predicted"/>
<dbReference type="EMBL" id="HBUE01044917">
    <property type="protein sequence ID" value="CAG6462147.1"/>
    <property type="molecule type" value="Transcribed_RNA"/>
</dbReference>
<dbReference type="EMBL" id="HBUE01044915">
    <property type="protein sequence ID" value="CAG6462144.1"/>
    <property type="molecule type" value="Transcribed_RNA"/>
</dbReference>
<name>A0A8D8AWY9_CULPI</name>
<organism evidence="1">
    <name type="scientific">Culex pipiens</name>
    <name type="common">House mosquito</name>
    <dbReference type="NCBI Taxonomy" id="7175"/>
    <lineage>
        <taxon>Eukaryota</taxon>
        <taxon>Metazoa</taxon>
        <taxon>Ecdysozoa</taxon>
        <taxon>Arthropoda</taxon>
        <taxon>Hexapoda</taxon>
        <taxon>Insecta</taxon>
        <taxon>Pterygota</taxon>
        <taxon>Neoptera</taxon>
        <taxon>Endopterygota</taxon>
        <taxon>Diptera</taxon>
        <taxon>Nematocera</taxon>
        <taxon>Culicoidea</taxon>
        <taxon>Culicidae</taxon>
        <taxon>Culicinae</taxon>
        <taxon>Culicini</taxon>
        <taxon>Culex</taxon>
        <taxon>Culex</taxon>
    </lineage>
</organism>
<sequence>MRVTAGVERRCIWRAILGITGRLSCCCKLVLGPSAGISRGRRLRCTVRRAAEVSSALGCCWRRARTSTPASRNIPRCTTPSSGTANGASNICSRTVPTRTLPRCTRRRRCTWRPRTGSSSAWTCC</sequence>
<dbReference type="EMBL" id="HBUE01044913">
    <property type="protein sequence ID" value="CAG6462140.1"/>
    <property type="molecule type" value="Transcribed_RNA"/>
</dbReference>